<reference evidence="8" key="1">
    <citation type="journal article" date="2015" name="Genome Announc.">
        <title>Draft whole-genome sequence of the biocontrol agent Trichoderma harzianum T6776.</title>
        <authorList>
            <person name="Baroncelli R."/>
            <person name="Piaggeschi G."/>
            <person name="Fiorini L."/>
            <person name="Bertolini E."/>
            <person name="Zapparata A."/>
            <person name="Pe M.E."/>
            <person name="Sarrocco S."/>
            <person name="Vannacci G."/>
        </authorList>
    </citation>
    <scope>NUCLEOTIDE SEQUENCE [LARGE SCALE GENOMIC DNA]</scope>
    <source>
        <strain evidence="8">T6776</strain>
    </source>
</reference>
<protein>
    <recommendedName>
        <fullName evidence="4">Aldehyde dehydrogenase</fullName>
    </recommendedName>
</protein>
<dbReference type="InterPro" id="IPR016162">
    <property type="entry name" value="Ald_DH_N"/>
</dbReference>
<dbReference type="OMA" id="EIDWCKQ"/>
<evidence type="ECO:0000256" key="1">
    <source>
        <dbReference type="ARBA" id="ARBA00009986"/>
    </source>
</evidence>
<dbReference type="InterPro" id="IPR016163">
    <property type="entry name" value="Ald_DH_C"/>
</dbReference>
<gene>
    <name evidence="7" type="ORF">THAR02_07997</name>
</gene>
<evidence type="ECO:0000256" key="2">
    <source>
        <dbReference type="ARBA" id="ARBA00022746"/>
    </source>
</evidence>
<dbReference type="PIRSF" id="PIRSF036492">
    <property type="entry name" value="ALDH"/>
    <property type="match status" value="1"/>
</dbReference>
<comment type="caution">
    <text evidence="7">The sequence shown here is derived from an EMBL/GenBank/DDBJ whole genome shotgun (WGS) entry which is preliminary data.</text>
</comment>
<dbReference type="Gene3D" id="3.40.605.10">
    <property type="entry name" value="Aldehyde Dehydrogenase, Chain A, domain 1"/>
    <property type="match status" value="1"/>
</dbReference>
<accession>A0A0F9X3V3</accession>
<dbReference type="GO" id="GO:0016117">
    <property type="term" value="P:carotenoid biosynthetic process"/>
    <property type="evidence" value="ECO:0007669"/>
    <property type="project" value="UniProtKB-KW"/>
</dbReference>
<dbReference type="FunFam" id="3.40.605.10:FF:000004">
    <property type="entry name" value="Aldehyde dehydrogenase"/>
    <property type="match status" value="1"/>
</dbReference>
<evidence type="ECO:0000313" key="7">
    <source>
        <dbReference type="EMBL" id="KKO99895.1"/>
    </source>
</evidence>
<dbReference type="Proteomes" id="UP000034112">
    <property type="component" value="Unassembled WGS sequence"/>
</dbReference>
<keyword evidence="3 4" id="KW-0560">Oxidoreductase</keyword>
<dbReference type="Gene3D" id="3.40.309.10">
    <property type="entry name" value="Aldehyde Dehydrogenase, Chain A, domain 2"/>
    <property type="match status" value="1"/>
</dbReference>
<dbReference type="GO" id="GO:0006081">
    <property type="term" value="P:aldehyde metabolic process"/>
    <property type="evidence" value="ECO:0007669"/>
    <property type="project" value="InterPro"/>
</dbReference>
<dbReference type="CDD" id="cd07135">
    <property type="entry name" value="ALDH_F14-YMR110C"/>
    <property type="match status" value="1"/>
</dbReference>
<evidence type="ECO:0000259" key="6">
    <source>
        <dbReference type="Pfam" id="PF00171"/>
    </source>
</evidence>
<dbReference type="PANTHER" id="PTHR43570:SF11">
    <property type="entry name" value="ALDEHYDE DEHYDROGENASE"/>
    <property type="match status" value="1"/>
</dbReference>
<proteinExistence type="inferred from homology"/>
<sequence length="533" mass="59218">MALNATGIPPLQFTALDDITAQYNKVRATFRSGRTKDVEYRKQQIRRLYWAIVDNAKLIELALSKDMGKSNFEANISEIDWCKQECLDAVDNLDKWIKDEGIPHMPLQFLPMKPRIRNEPLGVILNIGAYNFPFQLNITPLVGAIAAGNTFVLKPSEISPHSAMVLKKIMDEALDPDSYVCFNGGIDETKHILEHKFDKIVFTGGKRTGTIIAQKAAETLTPVLLELGGQNPAFITRKGDLKIAARRLMWQKCLNAGQVCLSHNYALVERCVLNKFIDEVKKQYAEMMPQGAKASPDFSRIVNQGHFNRIKKMLDNSKGKIVMGGSMDETDFFIEPTVVLVDDINDSMVVEESFGPIWSIVPFDTLDEAINIANQVDPTPLALFAFGSDAETEKVINSVTSGGATINDGFFHAMLNPSPIGGIGSSGTGNYHGYFSFKAFSHQRSIAKVPTWADTLLRVRYMPYSASELKRHHRLSEKKPNFDRNGQLVKGLKYWFAVLLSLGSKNAASFALRWGVLIALAVTLGLKRNSLGL</sequence>
<feature type="domain" description="Aldehyde dehydrogenase" evidence="6">
    <location>
        <begin position="17"/>
        <end position="445"/>
    </location>
</feature>
<evidence type="ECO:0000256" key="5">
    <source>
        <dbReference type="PIRSR" id="PIRSR036492-1"/>
    </source>
</evidence>
<dbReference type="Pfam" id="PF00171">
    <property type="entry name" value="Aldedh"/>
    <property type="match status" value="1"/>
</dbReference>
<evidence type="ECO:0000256" key="4">
    <source>
        <dbReference type="PIRNR" id="PIRNR036492"/>
    </source>
</evidence>
<dbReference type="InterPro" id="IPR012394">
    <property type="entry name" value="Aldehyde_DH_NAD(P)"/>
</dbReference>
<dbReference type="GO" id="GO:0005737">
    <property type="term" value="C:cytoplasm"/>
    <property type="evidence" value="ECO:0007669"/>
    <property type="project" value="TreeGrafter"/>
</dbReference>
<dbReference type="EMBL" id="JOKZ01000291">
    <property type="protein sequence ID" value="KKO99895.1"/>
    <property type="molecule type" value="Genomic_DNA"/>
</dbReference>
<dbReference type="SUPFAM" id="SSF53720">
    <property type="entry name" value="ALDH-like"/>
    <property type="match status" value="1"/>
</dbReference>
<organism evidence="7 8">
    <name type="scientific">Trichoderma harzianum</name>
    <name type="common">Hypocrea lixii</name>
    <dbReference type="NCBI Taxonomy" id="5544"/>
    <lineage>
        <taxon>Eukaryota</taxon>
        <taxon>Fungi</taxon>
        <taxon>Dikarya</taxon>
        <taxon>Ascomycota</taxon>
        <taxon>Pezizomycotina</taxon>
        <taxon>Sordariomycetes</taxon>
        <taxon>Hypocreomycetidae</taxon>
        <taxon>Hypocreales</taxon>
        <taxon>Hypocreaceae</taxon>
        <taxon>Trichoderma</taxon>
    </lineage>
</organism>
<feature type="active site" evidence="5">
    <location>
        <position position="260"/>
    </location>
</feature>
<dbReference type="GO" id="GO:0004029">
    <property type="term" value="F:aldehyde dehydrogenase (NAD+) activity"/>
    <property type="evidence" value="ECO:0007669"/>
    <property type="project" value="TreeGrafter"/>
</dbReference>
<evidence type="ECO:0000256" key="3">
    <source>
        <dbReference type="ARBA" id="ARBA00023002"/>
    </source>
</evidence>
<evidence type="ECO:0000313" key="8">
    <source>
        <dbReference type="Proteomes" id="UP000034112"/>
    </source>
</evidence>
<dbReference type="InterPro" id="IPR016161">
    <property type="entry name" value="Ald_DH/histidinol_DH"/>
</dbReference>
<dbReference type="AlphaFoldDB" id="A0A0F9X3V3"/>
<dbReference type="PANTHER" id="PTHR43570">
    <property type="entry name" value="ALDEHYDE DEHYDROGENASE"/>
    <property type="match status" value="1"/>
</dbReference>
<feature type="active site" evidence="5">
    <location>
        <position position="226"/>
    </location>
</feature>
<dbReference type="OrthoDB" id="440325at2759"/>
<comment type="similarity">
    <text evidence="1 4">Belongs to the aldehyde dehydrogenase family.</text>
</comment>
<name>A0A0F9X3V3_TRIHA</name>
<keyword evidence="2" id="KW-0125">Carotenoid biosynthesis</keyword>
<dbReference type="InterPro" id="IPR015590">
    <property type="entry name" value="Aldehyde_DH_dom"/>
</dbReference>